<evidence type="ECO:0000256" key="6">
    <source>
        <dbReference type="SAM" id="MobiDB-lite"/>
    </source>
</evidence>
<evidence type="ECO:0000313" key="9">
    <source>
        <dbReference type="Proteomes" id="UP001562065"/>
    </source>
</evidence>
<dbReference type="InterPro" id="IPR002549">
    <property type="entry name" value="AI-2E-like"/>
</dbReference>
<feature type="region of interest" description="Disordered" evidence="6">
    <location>
        <begin position="349"/>
        <end position="383"/>
    </location>
</feature>
<feature type="transmembrane region" description="Helical" evidence="7">
    <location>
        <begin position="12"/>
        <end position="43"/>
    </location>
</feature>
<keyword evidence="3 7" id="KW-0812">Transmembrane</keyword>
<comment type="caution">
    <text evidence="8">The sequence shown here is derived from an EMBL/GenBank/DDBJ whole genome shotgun (WGS) entry which is preliminary data.</text>
</comment>
<evidence type="ECO:0000256" key="2">
    <source>
        <dbReference type="ARBA" id="ARBA00009773"/>
    </source>
</evidence>
<evidence type="ECO:0000256" key="1">
    <source>
        <dbReference type="ARBA" id="ARBA00004141"/>
    </source>
</evidence>
<comment type="subcellular location">
    <subcellularLocation>
        <location evidence="1">Membrane</location>
        <topology evidence="1">Multi-pass membrane protein</topology>
    </subcellularLocation>
</comment>
<reference evidence="8 9" key="1">
    <citation type="submission" date="2024-07" db="EMBL/GenBank/DDBJ databases">
        <authorList>
            <person name="Ren Q."/>
        </authorList>
    </citation>
    <scope>NUCLEOTIDE SEQUENCE [LARGE SCALE GENOMIC DNA]</scope>
    <source>
        <strain evidence="8 9">REN37</strain>
    </source>
</reference>
<feature type="transmembrane region" description="Helical" evidence="7">
    <location>
        <begin position="63"/>
        <end position="85"/>
    </location>
</feature>
<keyword evidence="5 7" id="KW-0472">Membrane</keyword>
<dbReference type="PANTHER" id="PTHR21716">
    <property type="entry name" value="TRANSMEMBRANE PROTEIN"/>
    <property type="match status" value="1"/>
</dbReference>
<feature type="transmembrane region" description="Helical" evidence="7">
    <location>
        <begin position="214"/>
        <end position="231"/>
    </location>
</feature>
<dbReference type="RefSeq" id="WP_369456163.1">
    <property type="nucleotide sequence ID" value="NZ_JBGCUO010000002.1"/>
</dbReference>
<evidence type="ECO:0000313" key="8">
    <source>
        <dbReference type="EMBL" id="MEY1662893.1"/>
    </source>
</evidence>
<proteinExistence type="inferred from homology"/>
<feature type="transmembrane region" description="Helical" evidence="7">
    <location>
        <begin position="237"/>
        <end position="257"/>
    </location>
</feature>
<accession>A0ABV4AM37</accession>
<feature type="transmembrane region" description="Helical" evidence="7">
    <location>
        <begin position="306"/>
        <end position="338"/>
    </location>
</feature>
<feature type="transmembrane region" description="Helical" evidence="7">
    <location>
        <begin position="264"/>
        <end position="286"/>
    </location>
</feature>
<keyword evidence="9" id="KW-1185">Reference proteome</keyword>
<dbReference type="PANTHER" id="PTHR21716:SF4">
    <property type="entry name" value="TRANSMEMBRANE PROTEIN 245"/>
    <property type="match status" value="1"/>
</dbReference>
<dbReference type="EMBL" id="JBGCUO010000002">
    <property type="protein sequence ID" value="MEY1662893.1"/>
    <property type="molecule type" value="Genomic_DNA"/>
</dbReference>
<feature type="transmembrane region" description="Helical" evidence="7">
    <location>
        <begin position="152"/>
        <end position="174"/>
    </location>
</feature>
<gene>
    <name evidence="8" type="ORF">AB5I84_12095</name>
</gene>
<sequence>MTTEKVQSRSFIVLLIAVSLAFFAIIAPFFSPILWAAIFAIMFMPLQNRVRARMPRRPTLASLLTLVVCIVVAIIPLLTMALALLQEGRVLFELIQSGKLDFGRYVDRIQEAAPSLRQHAADLGINVVEVREGIRNTVSSSSAYLARNAVNIGQFSFGFIVKFGVMLYLLFFFLRDGHQLARRISDAVPLSEEHKTRLFRKFGEVVRATMKGNVLIALIQGALGGFIFWILDIQGALLWGALMALLSLLPAVGAALIWTPVAVYFLLTGQLWQGILLVAFGVGPIGLADNLLRPRLVGQKTQLPDYAILVTTLGGITLLGISGFVLGPLVAAFFIAVWDLSLNEFRDPSPAATLPPEAESQPEAALTPPAPTTPDVSALPPDA</sequence>
<protein>
    <submittedName>
        <fullName evidence="8">AI-2E family transporter</fullName>
    </submittedName>
</protein>
<evidence type="ECO:0000256" key="3">
    <source>
        <dbReference type="ARBA" id="ARBA00022692"/>
    </source>
</evidence>
<evidence type="ECO:0000256" key="4">
    <source>
        <dbReference type="ARBA" id="ARBA00022989"/>
    </source>
</evidence>
<dbReference type="Proteomes" id="UP001562065">
    <property type="component" value="Unassembled WGS sequence"/>
</dbReference>
<keyword evidence="4 7" id="KW-1133">Transmembrane helix</keyword>
<name>A0ABV4AM37_9GAMM</name>
<organism evidence="8 9">
    <name type="scientific">Isoalcanivorax beigongshangi</name>
    <dbReference type="NCBI Taxonomy" id="3238810"/>
    <lineage>
        <taxon>Bacteria</taxon>
        <taxon>Pseudomonadati</taxon>
        <taxon>Pseudomonadota</taxon>
        <taxon>Gammaproteobacteria</taxon>
        <taxon>Oceanospirillales</taxon>
        <taxon>Alcanivoracaceae</taxon>
        <taxon>Isoalcanivorax</taxon>
    </lineage>
</organism>
<dbReference type="Pfam" id="PF01594">
    <property type="entry name" value="AI-2E_transport"/>
    <property type="match status" value="1"/>
</dbReference>
<evidence type="ECO:0000256" key="5">
    <source>
        <dbReference type="ARBA" id="ARBA00023136"/>
    </source>
</evidence>
<comment type="similarity">
    <text evidence="2">Belongs to the autoinducer-2 exporter (AI-2E) (TC 2.A.86) family.</text>
</comment>
<evidence type="ECO:0000256" key="7">
    <source>
        <dbReference type="SAM" id="Phobius"/>
    </source>
</evidence>